<accession>A0A6N8TIH5</accession>
<dbReference type="Proteomes" id="UP000440304">
    <property type="component" value="Unassembled WGS sequence"/>
</dbReference>
<proteinExistence type="predicted"/>
<gene>
    <name evidence="1" type="ORF">GR156_11340</name>
</gene>
<comment type="caution">
    <text evidence="1">The sequence shown here is derived from an EMBL/GenBank/DDBJ whole genome shotgun (WGS) entry which is preliminary data.</text>
</comment>
<dbReference type="AlphaFoldDB" id="A0A6N8TIH5"/>
<name>A0A6N8TIH5_SHIZO</name>
<evidence type="ECO:0000313" key="1">
    <source>
        <dbReference type="EMBL" id="MXO00900.1"/>
    </source>
</evidence>
<dbReference type="EMBL" id="WUML01000008">
    <property type="protein sequence ID" value="MXO00900.1"/>
    <property type="molecule type" value="Genomic_DNA"/>
</dbReference>
<feature type="non-terminal residue" evidence="1">
    <location>
        <position position="62"/>
    </location>
</feature>
<protein>
    <submittedName>
        <fullName evidence="1">Uncharacterized protein</fullName>
    </submittedName>
</protein>
<sequence>MPDFDNFFESTQVRQIVGDLYRVFSEPNDLLTDPEYSPHREDLVRAACQSTRDDIPIDILDN</sequence>
<dbReference type="RefSeq" id="WP_160786288.1">
    <property type="nucleotide sequence ID" value="NZ_WUML01000008.1"/>
</dbReference>
<reference evidence="1 2" key="1">
    <citation type="submission" date="2019-12" db="EMBL/GenBank/DDBJ databases">
        <title>Shinella granuli gen. nov., sp. nov., and proposal of the reclassification of Zoogloea ramigera ATCC 19623 as Shinella zoogloeoides sp. nov.</title>
        <authorList>
            <person name="Gao J."/>
        </authorList>
    </citation>
    <scope>NUCLEOTIDE SEQUENCE [LARGE SCALE GENOMIC DNA]</scope>
    <source>
        <strain evidence="1 2">DSM 287</strain>
    </source>
</reference>
<organism evidence="1 2">
    <name type="scientific">Shinella zoogloeoides</name>
    <name type="common">Crabtreella saccharophila</name>
    <dbReference type="NCBI Taxonomy" id="352475"/>
    <lineage>
        <taxon>Bacteria</taxon>
        <taxon>Pseudomonadati</taxon>
        <taxon>Pseudomonadota</taxon>
        <taxon>Alphaproteobacteria</taxon>
        <taxon>Hyphomicrobiales</taxon>
        <taxon>Rhizobiaceae</taxon>
        <taxon>Shinella</taxon>
    </lineage>
</organism>
<evidence type="ECO:0000313" key="2">
    <source>
        <dbReference type="Proteomes" id="UP000440304"/>
    </source>
</evidence>